<name>A0A5E4Q566_9NEOP</name>
<organism evidence="1 2">
    <name type="scientific">Leptidea sinapis</name>
    <dbReference type="NCBI Taxonomy" id="189913"/>
    <lineage>
        <taxon>Eukaryota</taxon>
        <taxon>Metazoa</taxon>
        <taxon>Ecdysozoa</taxon>
        <taxon>Arthropoda</taxon>
        <taxon>Hexapoda</taxon>
        <taxon>Insecta</taxon>
        <taxon>Pterygota</taxon>
        <taxon>Neoptera</taxon>
        <taxon>Endopterygota</taxon>
        <taxon>Lepidoptera</taxon>
        <taxon>Glossata</taxon>
        <taxon>Ditrysia</taxon>
        <taxon>Papilionoidea</taxon>
        <taxon>Pieridae</taxon>
        <taxon>Dismorphiinae</taxon>
        <taxon>Leptidea</taxon>
    </lineage>
</organism>
<protein>
    <submittedName>
        <fullName evidence="1">Uncharacterized protein</fullName>
    </submittedName>
</protein>
<evidence type="ECO:0000313" key="2">
    <source>
        <dbReference type="Proteomes" id="UP000324832"/>
    </source>
</evidence>
<dbReference type="Proteomes" id="UP000324832">
    <property type="component" value="Unassembled WGS sequence"/>
</dbReference>
<dbReference type="EMBL" id="FZQP02001304">
    <property type="protein sequence ID" value="VVC92396.1"/>
    <property type="molecule type" value="Genomic_DNA"/>
</dbReference>
<accession>A0A5E4Q566</accession>
<evidence type="ECO:0000313" key="1">
    <source>
        <dbReference type="EMBL" id="VVC92396.1"/>
    </source>
</evidence>
<proteinExistence type="predicted"/>
<reference evidence="1 2" key="1">
    <citation type="submission" date="2017-07" db="EMBL/GenBank/DDBJ databases">
        <authorList>
            <person name="Talla V."/>
            <person name="Backstrom N."/>
        </authorList>
    </citation>
    <scope>NUCLEOTIDE SEQUENCE [LARGE SCALE GENOMIC DNA]</scope>
</reference>
<keyword evidence="2" id="KW-1185">Reference proteome</keyword>
<sequence length="39" mass="4130">MRSRRQSGGGVAGGGASVSRLRLMFSGRQIESIEFGPSF</sequence>
<gene>
    <name evidence="1" type="ORF">LSINAPIS_LOCUS4860</name>
</gene>
<dbReference type="AlphaFoldDB" id="A0A5E4Q566"/>